<reference evidence="1 2" key="1">
    <citation type="journal article" date="2021" name="Elife">
        <title>Chloroplast acquisition without the gene transfer in kleptoplastic sea slugs, Plakobranchus ocellatus.</title>
        <authorList>
            <person name="Maeda T."/>
            <person name="Takahashi S."/>
            <person name="Yoshida T."/>
            <person name="Shimamura S."/>
            <person name="Takaki Y."/>
            <person name="Nagai Y."/>
            <person name="Toyoda A."/>
            <person name="Suzuki Y."/>
            <person name="Arimoto A."/>
            <person name="Ishii H."/>
            <person name="Satoh N."/>
            <person name="Nishiyama T."/>
            <person name="Hasebe M."/>
            <person name="Maruyama T."/>
            <person name="Minagawa J."/>
            <person name="Obokata J."/>
            <person name="Shigenobu S."/>
        </authorList>
    </citation>
    <scope>NUCLEOTIDE SEQUENCE [LARGE SCALE GENOMIC DNA]</scope>
</reference>
<evidence type="ECO:0000313" key="2">
    <source>
        <dbReference type="Proteomes" id="UP000735302"/>
    </source>
</evidence>
<sequence length="85" mass="8998">MSSPPNCYPLQDEGVGGSVDTKSVLKFAGILLSSKSHNLRFCLVYRVRPKLGDLRFSGSPSGQGASGVLEPATRGSLQISVRVGY</sequence>
<dbReference type="AlphaFoldDB" id="A0AAV3ZQQ3"/>
<dbReference type="Proteomes" id="UP000735302">
    <property type="component" value="Unassembled WGS sequence"/>
</dbReference>
<comment type="caution">
    <text evidence="1">The sequence shown here is derived from an EMBL/GenBank/DDBJ whole genome shotgun (WGS) entry which is preliminary data.</text>
</comment>
<keyword evidence="2" id="KW-1185">Reference proteome</keyword>
<dbReference type="EMBL" id="BLXT01002832">
    <property type="protein sequence ID" value="GFN98059.1"/>
    <property type="molecule type" value="Genomic_DNA"/>
</dbReference>
<accession>A0AAV3ZQQ3</accession>
<gene>
    <name evidence="1" type="ORF">PoB_002456500</name>
</gene>
<evidence type="ECO:0000313" key="1">
    <source>
        <dbReference type="EMBL" id="GFN98059.1"/>
    </source>
</evidence>
<organism evidence="1 2">
    <name type="scientific">Plakobranchus ocellatus</name>
    <dbReference type="NCBI Taxonomy" id="259542"/>
    <lineage>
        <taxon>Eukaryota</taxon>
        <taxon>Metazoa</taxon>
        <taxon>Spiralia</taxon>
        <taxon>Lophotrochozoa</taxon>
        <taxon>Mollusca</taxon>
        <taxon>Gastropoda</taxon>
        <taxon>Heterobranchia</taxon>
        <taxon>Euthyneura</taxon>
        <taxon>Panpulmonata</taxon>
        <taxon>Sacoglossa</taxon>
        <taxon>Placobranchoidea</taxon>
        <taxon>Plakobranchidae</taxon>
        <taxon>Plakobranchus</taxon>
    </lineage>
</organism>
<proteinExistence type="predicted"/>
<name>A0AAV3ZQQ3_9GAST</name>
<protein>
    <submittedName>
        <fullName evidence="1">Uncharacterized protein</fullName>
    </submittedName>
</protein>